<dbReference type="OrthoDB" id="263957at2759"/>
<evidence type="ECO:0000313" key="3">
    <source>
        <dbReference type="RefSeq" id="XP_022103949.1"/>
    </source>
</evidence>
<keyword evidence="1" id="KW-0472">Membrane</keyword>
<sequence>MIFVSSFYALCVCCSLLYLYTRSAAPSSDDAAFRRFQHRYLVVYLLAMAADWLQGPYVYALYEHYGMTSHQIEQLFVAGFGSSMIVGTVVGSFADKYGRRANCILYGILYALACVTKHFNNFHILMIGRLLGGTATSILYSAFESWVVYEHHARAFDKDLLGTIFSHATLGNSIVAIAAGVVAQFVAIRFGFVSPFDVSMFVLIAMVILVMMVWSENYGDSKASLGTSFKTALYYIKADRKVLCLGLIQSLFEGAMYTFVLEWTPALSQSQVQTDPGRPKEVIPHGFIFAAFMVAIMIGSSGFKIAGRYLTVESFMRPVLLVSALALCVPVIMPSSQSAIFIGFLVFECCVGIFWPSLGTMRGRYVPEEARSTIMNFFRIPLNLIVIFILLQNLGMITIFKFCVVLLLLATCMQWWLYRLSLVTPVVDIEKGISTSPGPTRPSQERAVGNGLGILDDQPEVIDV</sequence>
<dbReference type="GO" id="GO:0016020">
    <property type="term" value="C:membrane"/>
    <property type="evidence" value="ECO:0007669"/>
    <property type="project" value="InterPro"/>
</dbReference>
<reference evidence="3" key="1">
    <citation type="submission" date="2025-08" db="UniProtKB">
        <authorList>
            <consortium name="RefSeq"/>
        </authorList>
    </citation>
    <scope>IDENTIFICATION</scope>
</reference>
<dbReference type="OMA" id="MNTWPEN"/>
<feature type="transmembrane region" description="Helical" evidence="1">
    <location>
        <begin position="315"/>
        <end position="333"/>
    </location>
</feature>
<dbReference type="GeneID" id="110986410"/>
<dbReference type="Pfam" id="PF05631">
    <property type="entry name" value="MFS_5"/>
    <property type="match status" value="1"/>
</dbReference>
<keyword evidence="2" id="KW-1185">Reference proteome</keyword>
<feature type="transmembrane region" description="Helical" evidence="1">
    <location>
        <begin position="397"/>
        <end position="418"/>
    </location>
</feature>
<organism evidence="2 3">
    <name type="scientific">Acanthaster planci</name>
    <name type="common">Crown-of-thorns starfish</name>
    <dbReference type="NCBI Taxonomy" id="133434"/>
    <lineage>
        <taxon>Eukaryota</taxon>
        <taxon>Metazoa</taxon>
        <taxon>Echinodermata</taxon>
        <taxon>Eleutherozoa</taxon>
        <taxon>Asterozoa</taxon>
        <taxon>Asteroidea</taxon>
        <taxon>Valvatacea</taxon>
        <taxon>Valvatida</taxon>
        <taxon>Acanthasteridae</taxon>
        <taxon>Acanthaster</taxon>
    </lineage>
</organism>
<dbReference type="InterPro" id="IPR008509">
    <property type="entry name" value="MOT2/MFSD5"/>
</dbReference>
<proteinExistence type="predicted"/>
<feature type="transmembrane region" description="Helical" evidence="1">
    <location>
        <begin position="198"/>
        <end position="215"/>
    </location>
</feature>
<dbReference type="GO" id="GO:0015098">
    <property type="term" value="F:molybdate ion transmembrane transporter activity"/>
    <property type="evidence" value="ECO:0007669"/>
    <property type="project" value="InterPro"/>
</dbReference>
<dbReference type="PANTHER" id="PTHR23516:SF23">
    <property type="entry name" value="MOLYBDATE-ANION TRANSPORTER"/>
    <property type="match status" value="1"/>
</dbReference>
<feature type="transmembrane region" description="Helical" evidence="1">
    <location>
        <begin position="41"/>
        <end position="62"/>
    </location>
</feature>
<feature type="transmembrane region" description="Helical" evidence="1">
    <location>
        <begin position="170"/>
        <end position="192"/>
    </location>
</feature>
<dbReference type="Proteomes" id="UP000694845">
    <property type="component" value="Unplaced"/>
</dbReference>
<dbReference type="KEGG" id="aplc:110986410"/>
<feature type="transmembrane region" description="Helical" evidence="1">
    <location>
        <begin position="339"/>
        <end position="361"/>
    </location>
</feature>
<keyword evidence="1" id="KW-0812">Transmembrane</keyword>
<feature type="transmembrane region" description="Helical" evidence="1">
    <location>
        <begin position="6"/>
        <end position="21"/>
    </location>
</feature>
<dbReference type="AlphaFoldDB" id="A0A8B7ZE74"/>
<feature type="transmembrane region" description="Helical" evidence="1">
    <location>
        <begin position="283"/>
        <end position="303"/>
    </location>
</feature>
<feature type="transmembrane region" description="Helical" evidence="1">
    <location>
        <begin position="74"/>
        <end position="94"/>
    </location>
</feature>
<dbReference type="InterPro" id="IPR036259">
    <property type="entry name" value="MFS_trans_sf"/>
</dbReference>
<dbReference type="SUPFAM" id="SSF103473">
    <property type="entry name" value="MFS general substrate transporter"/>
    <property type="match status" value="1"/>
</dbReference>
<evidence type="ECO:0000313" key="2">
    <source>
        <dbReference type="Proteomes" id="UP000694845"/>
    </source>
</evidence>
<dbReference type="PANTHER" id="PTHR23516">
    <property type="entry name" value="SAM (S-ADENOSYL METHIONINE) TRANSPORTER"/>
    <property type="match status" value="1"/>
</dbReference>
<feature type="transmembrane region" description="Helical" evidence="1">
    <location>
        <begin position="126"/>
        <end position="149"/>
    </location>
</feature>
<feature type="transmembrane region" description="Helical" evidence="1">
    <location>
        <begin position="101"/>
        <end position="120"/>
    </location>
</feature>
<accession>A0A8B7ZE74</accession>
<gene>
    <name evidence="3" type="primary">LOC110986410</name>
</gene>
<name>A0A8B7ZE74_ACAPL</name>
<protein>
    <submittedName>
        <fullName evidence="3">Molybdate-anion transporter-like isoform X1</fullName>
    </submittedName>
</protein>
<feature type="transmembrane region" description="Helical" evidence="1">
    <location>
        <begin position="242"/>
        <end position="263"/>
    </location>
</feature>
<dbReference type="RefSeq" id="XP_022103949.1">
    <property type="nucleotide sequence ID" value="XM_022248257.1"/>
</dbReference>
<keyword evidence="1" id="KW-1133">Transmembrane helix</keyword>
<dbReference type="CDD" id="cd17487">
    <property type="entry name" value="MFS_MFSD5_like"/>
    <property type="match status" value="1"/>
</dbReference>
<feature type="transmembrane region" description="Helical" evidence="1">
    <location>
        <begin position="373"/>
        <end position="391"/>
    </location>
</feature>
<dbReference type="Gene3D" id="1.20.1250.20">
    <property type="entry name" value="MFS general substrate transporter like domains"/>
    <property type="match status" value="1"/>
</dbReference>
<evidence type="ECO:0000256" key="1">
    <source>
        <dbReference type="SAM" id="Phobius"/>
    </source>
</evidence>